<protein>
    <submittedName>
        <fullName evidence="3">Uncharacterized protein</fullName>
    </submittedName>
</protein>
<evidence type="ECO:0000256" key="2">
    <source>
        <dbReference type="SAM" id="Phobius"/>
    </source>
</evidence>
<dbReference type="RefSeq" id="WP_163146377.1">
    <property type="nucleotide sequence ID" value="NZ_CP044456.1"/>
</dbReference>
<name>A0A6C0Y6F4_9GAMM</name>
<keyword evidence="2" id="KW-1133">Transmembrane helix</keyword>
<feature type="transmembrane region" description="Helical" evidence="2">
    <location>
        <begin position="23"/>
        <end position="45"/>
    </location>
</feature>
<gene>
    <name evidence="3" type="ORF">FSC09_15090</name>
</gene>
<evidence type="ECO:0000313" key="4">
    <source>
        <dbReference type="Proteomes" id="UP000503440"/>
    </source>
</evidence>
<reference evidence="3 4" key="1">
    <citation type="submission" date="2019-09" db="EMBL/GenBank/DDBJ databases">
        <title>Non-baumannii Acinetobacter spp. carrying blaNDM-1 isolated in China.</title>
        <authorList>
            <person name="Cui C."/>
            <person name="Chen C."/>
            <person name="Sun J."/>
            <person name="Liu Y."/>
        </authorList>
    </citation>
    <scope>NUCLEOTIDE SEQUENCE [LARGE SCALE GENOMIC DNA]</scope>
    <source>
        <strain evidence="3 4">B18</strain>
        <plasmid evidence="4">pb18-1</plasmid>
    </source>
</reference>
<accession>A0A6C0Y6F4</accession>
<organism evidence="3 4">
    <name type="scientific">Acinetobacter indicus</name>
    <dbReference type="NCBI Taxonomy" id="756892"/>
    <lineage>
        <taxon>Bacteria</taxon>
        <taxon>Pseudomonadati</taxon>
        <taxon>Pseudomonadota</taxon>
        <taxon>Gammaproteobacteria</taxon>
        <taxon>Moraxellales</taxon>
        <taxon>Moraxellaceae</taxon>
        <taxon>Acinetobacter</taxon>
    </lineage>
</organism>
<sequence length="177" mass="19545">MEKQIGVVNPNGFQQMPDVDMGILIFSVSSGLIMGFLVMAVIVWIMKGAFNTRTNAASIISAFFLSGTAFIVFITGMMFYSKEIWLMSSVMLWTAVYMGSLWILQPASLEQMIAKTRTDVEKMEKQLEKQKKQDADREAKEAAKAARKADKARAKGVIVKTPASTSANSTDTKKDLS</sequence>
<feature type="region of interest" description="Disordered" evidence="1">
    <location>
        <begin position="124"/>
        <end position="177"/>
    </location>
</feature>
<dbReference type="AlphaFoldDB" id="A0A6C0Y6F4"/>
<feature type="compositionally biased region" description="Basic and acidic residues" evidence="1">
    <location>
        <begin position="124"/>
        <end position="153"/>
    </location>
</feature>
<evidence type="ECO:0000256" key="1">
    <source>
        <dbReference type="SAM" id="MobiDB-lite"/>
    </source>
</evidence>
<dbReference type="EMBL" id="CP044456">
    <property type="protein sequence ID" value="QIC71719.1"/>
    <property type="molecule type" value="Genomic_DNA"/>
</dbReference>
<dbReference type="InterPro" id="IPR036259">
    <property type="entry name" value="MFS_trans_sf"/>
</dbReference>
<feature type="transmembrane region" description="Helical" evidence="2">
    <location>
        <begin position="84"/>
        <end position="104"/>
    </location>
</feature>
<feature type="transmembrane region" description="Helical" evidence="2">
    <location>
        <begin position="57"/>
        <end position="78"/>
    </location>
</feature>
<dbReference type="SUPFAM" id="SSF103473">
    <property type="entry name" value="MFS general substrate transporter"/>
    <property type="match status" value="1"/>
</dbReference>
<keyword evidence="2" id="KW-0812">Transmembrane</keyword>
<proteinExistence type="predicted"/>
<evidence type="ECO:0000313" key="3">
    <source>
        <dbReference type="EMBL" id="QIC71719.1"/>
    </source>
</evidence>
<keyword evidence="2" id="KW-0472">Membrane</keyword>
<geneLocation type="plasmid" evidence="4">
    <name>pb18-1</name>
</geneLocation>
<keyword evidence="3" id="KW-0614">Plasmid</keyword>
<dbReference type="Proteomes" id="UP000503440">
    <property type="component" value="Plasmid pB18-1"/>
</dbReference>